<dbReference type="GO" id="GO:0005789">
    <property type="term" value="C:endoplasmic reticulum membrane"/>
    <property type="evidence" value="ECO:0007669"/>
    <property type="project" value="TreeGrafter"/>
</dbReference>
<comment type="subcellular location">
    <subcellularLocation>
        <location evidence="1">Membrane</location>
        <topology evidence="1">Multi-pass membrane protein</topology>
    </subcellularLocation>
</comment>
<dbReference type="WBParaSite" id="nRc.2.0.1.t09721-RA">
    <property type="protein sequence ID" value="nRc.2.0.1.t09721-RA"/>
    <property type="gene ID" value="nRc.2.0.1.g09721"/>
</dbReference>
<dbReference type="InterPro" id="IPR045221">
    <property type="entry name" value="Sphingomyelin_synth-like"/>
</dbReference>
<evidence type="ECO:0000313" key="11">
    <source>
        <dbReference type="WBParaSite" id="nRc.2.0.1.t09721-RA"/>
    </source>
</evidence>
<accession>A0A915I776</accession>
<dbReference type="GO" id="GO:0005886">
    <property type="term" value="C:plasma membrane"/>
    <property type="evidence" value="ECO:0007669"/>
    <property type="project" value="TreeGrafter"/>
</dbReference>
<evidence type="ECO:0000256" key="8">
    <source>
        <dbReference type="ARBA" id="ARBA00023136"/>
    </source>
</evidence>
<sequence length="195" mass="22517">MLILHSEWLILVRRLLAIASLCYFCRALTICTTQLPVPSLSTYCAPVTHMNKTQGLHSATLIYLPKNMQILAFFSKMANFLALACILTARKHYTLDIILAYWITNQIFWIYHAVTVAIQNEQADDYQSKSISFYRLIAFLECGDNEEFHDLDGRQIFRIPSICPRFCKNVSFLRSKSMKDGCFQWEEKETSVLVA</sequence>
<evidence type="ECO:0000259" key="9">
    <source>
        <dbReference type="Pfam" id="PF14360"/>
    </source>
</evidence>
<keyword evidence="3" id="KW-0808">Transferase</keyword>
<feature type="domain" description="Sphingomyelin synthase-like" evidence="9">
    <location>
        <begin position="57"/>
        <end position="113"/>
    </location>
</feature>
<evidence type="ECO:0000256" key="2">
    <source>
        <dbReference type="ARBA" id="ARBA00005441"/>
    </source>
</evidence>
<keyword evidence="6" id="KW-1133">Transmembrane helix</keyword>
<protein>
    <submittedName>
        <fullName evidence="11">Sphingomyelin synthase-like domain-containing protein</fullName>
    </submittedName>
</protein>
<organism evidence="10 11">
    <name type="scientific">Romanomermis culicivorax</name>
    <name type="common">Nematode worm</name>
    <dbReference type="NCBI Taxonomy" id="13658"/>
    <lineage>
        <taxon>Eukaryota</taxon>
        <taxon>Metazoa</taxon>
        <taxon>Ecdysozoa</taxon>
        <taxon>Nematoda</taxon>
        <taxon>Enoplea</taxon>
        <taxon>Dorylaimia</taxon>
        <taxon>Mermithida</taxon>
        <taxon>Mermithoidea</taxon>
        <taxon>Mermithidae</taxon>
        <taxon>Romanomermis</taxon>
    </lineage>
</organism>
<evidence type="ECO:0000256" key="6">
    <source>
        <dbReference type="ARBA" id="ARBA00022989"/>
    </source>
</evidence>
<dbReference type="GO" id="GO:0047493">
    <property type="term" value="F:ceramide cholinephosphotransferase activity"/>
    <property type="evidence" value="ECO:0007669"/>
    <property type="project" value="TreeGrafter"/>
</dbReference>
<evidence type="ECO:0000256" key="3">
    <source>
        <dbReference type="ARBA" id="ARBA00022679"/>
    </source>
</evidence>
<dbReference type="AlphaFoldDB" id="A0A915I776"/>
<dbReference type="GO" id="GO:0046513">
    <property type="term" value="P:ceramide biosynthetic process"/>
    <property type="evidence" value="ECO:0007669"/>
    <property type="project" value="TreeGrafter"/>
</dbReference>
<keyword evidence="5" id="KW-0746">Sphingolipid metabolism</keyword>
<dbReference type="InterPro" id="IPR025749">
    <property type="entry name" value="Sphingomyelin_synth-like_dom"/>
</dbReference>
<dbReference type="GO" id="GO:0000139">
    <property type="term" value="C:Golgi membrane"/>
    <property type="evidence" value="ECO:0007669"/>
    <property type="project" value="TreeGrafter"/>
</dbReference>
<dbReference type="Proteomes" id="UP000887565">
    <property type="component" value="Unplaced"/>
</dbReference>
<reference evidence="11" key="1">
    <citation type="submission" date="2022-11" db="UniProtKB">
        <authorList>
            <consortium name="WormBaseParasite"/>
        </authorList>
    </citation>
    <scope>IDENTIFICATION</scope>
</reference>
<evidence type="ECO:0000256" key="5">
    <source>
        <dbReference type="ARBA" id="ARBA00022919"/>
    </source>
</evidence>
<evidence type="ECO:0000256" key="4">
    <source>
        <dbReference type="ARBA" id="ARBA00022692"/>
    </source>
</evidence>
<dbReference type="PANTHER" id="PTHR21290:SF27">
    <property type="entry name" value="PHOSPHATIDYLCHOLINE:CERAMIDE CHOLINEPHOSPHOTRANSFERASE 1"/>
    <property type="match status" value="1"/>
</dbReference>
<keyword evidence="7" id="KW-0443">Lipid metabolism</keyword>
<evidence type="ECO:0000256" key="7">
    <source>
        <dbReference type="ARBA" id="ARBA00023098"/>
    </source>
</evidence>
<keyword evidence="8" id="KW-0472">Membrane</keyword>
<proteinExistence type="inferred from homology"/>
<dbReference type="PANTHER" id="PTHR21290">
    <property type="entry name" value="SPHINGOMYELIN SYNTHETASE"/>
    <property type="match status" value="1"/>
</dbReference>
<evidence type="ECO:0000256" key="1">
    <source>
        <dbReference type="ARBA" id="ARBA00004141"/>
    </source>
</evidence>
<keyword evidence="4" id="KW-0812">Transmembrane</keyword>
<keyword evidence="10" id="KW-1185">Reference proteome</keyword>
<comment type="similarity">
    <text evidence="2">Belongs to the sphingomyelin synthase family.</text>
</comment>
<dbReference type="GO" id="GO:0006686">
    <property type="term" value="P:sphingomyelin biosynthetic process"/>
    <property type="evidence" value="ECO:0007669"/>
    <property type="project" value="TreeGrafter"/>
</dbReference>
<name>A0A915I776_ROMCU</name>
<dbReference type="GO" id="GO:0033188">
    <property type="term" value="F:sphingomyelin synthase activity"/>
    <property type="evidence" value="ECO:0007669"/>
    <property type="project" value="TreeGrafter"/>
</dbReference>
<evidence type="ECO:0000313" key="10">
    <source>
        <dbReference type="Proteomes" id="UP000887565"/>
    </source>
</evidence>
<dbReference type="Pfam" id="PF14360">
    <property type="entry name" value="PAP2_C"/>
    <property type="match status" value="1"/>
</dbReference>